<dbReference type="Proteomes" id="UP001596547">
    <property type="component" value="Unassembled WGS sequence"/>
</dbReference>
<evidence type="ECO:0000313" key="2">
    <source>
        <dbReference type="Proteomes" id="UP001596547"/>
    </source>
</evidence>
<dbReference type="EMBL" id="JBHTBF010000002">
    <property type="protein sequence ID" value="MFC7317091.1"/>
    <property type="molecule type" value="Genomic_DNA"/>
</dbReference>
<protein>
    <submittedName>
        <fullName evidence="1">Uncharacterized protein</fullName>
    </submittedName>
</protein>
<reference evidence="1 2" key="1">
    <citation type="journal article" date="2019" name="Int. J. Syst. Evol. Microbiol.">
        <title>The Global Catalogue of Microorganisms (GCM) 10K type strain sequencing project: providing services to taxonomists for standard genome sequencing and annotation.</title>
        <authorList>
            <consortium name="The Broad Institute Genomics Platform"/>
            <consortium name="The Broad Institute Genome Sequencing Center for Infectious Disease"/>
            <person name="Wu L."/>
            <person name="Ma J."/>
        </authorList>
    </citation>
    <scope>NUCLEOTIDE SEQUENCE [LARGE SCALE GENOMIC DNA]</scope>
    <source>
        <strain evidence="1 2">PSR21</strain>
    </source>
</reference>
<keyword evidence="2" id="KW-1185">Reference proteome</keyword>
<accession>A0ABD6A9U7</accession>
<comment type="caution">
    <text evidence="1">The sequence shown here is derived from an EMBL/GenBank/DDBJ whole genome shotgun (WGS) entry which is preliminary data.</text>
</comment>
<organism evidence="1 2">
    <name type="scientific">Halomarina halobia</name>
    <dbReference type="NCBI Taxonomy" id="3033386"/>
    <lineage>
        <taxon>Archaea</taxon>
        <taxon>Methanobacteriati</taxon>
        <taxon>Methanobacteriota</taxon>
        <taxon>Stenosarchaea group</taxon>
        <taxon>Halobacteria</taxon>
        <taxon>Halobacteriales</taxon>
        <taxon>Natronomonadaceae</taxon>
        <taxon>Halomarina</taxon>
    </lineage>
</organism>
<dbReference type="RefSeq" id="WP_276303653.1">
    <property type="nucleotide sequence ID" value="NZ_CP119992.1"/>
</dbReference>
<evidence type="ECO:0000313" key="1">
    <source>
        <dbReference type="EMBL" id="MFC7317091.1"/>
    </source>
</evidence>
<gene>
    <name evidence="1" type="ORF">ACFQPE_09820</name>
</gene>
<dbReference type="AlphaFoldDB" id="A0ABD6A9U7"/>
<proteinExistence type="predicted"/>
<dbReference type="GeneID" id="79316255"/>
<sequence length="59" mass="6755">MAYRAILPDGDIECSQYQERDHGVELYTDAEEFIAFVPYANLIAVLDEDRIGSDERSIM</sequence>
<name>A0ABD6A9U7_9EURY</name>